<organism evidence="1 2">
    <name type="scientific">Acinetobacter guillouiae</name>
    <name type="common">Acinetobacter genomosp. 11</name>
    <dbReference type="NCBI Taxonomy" id="106649"/>
    <lineage>
        <taxon>Bacteria</taxon>
        <taxon>Pseudomonadati</taxon>
        <taxon>Pseudomonadota</taxon>
        <taxon>Gammaproteobacteria</taxon>
        <taxon>Moraxellales</taxon>
        <taxon>Moraxellaceae</taxon>
        <taxon>Acinetobacter</taxon>
    </lineage>
</organism>
<evidence type="ECO:0000313" key="1">
    <source>
        <dbReference type="EMBL" id="MCF0263325.1"/>
    </source>
</evidence>
<dbReference type="EMBL" id="JAHWXT010000001">
    <property type="protein sequence ID" value="MCF0263325.1"/>
    <property type="molecule type" value="Genomic_DNA"/>
</dbReference>
<reference evidence="1" key="1">
    <citation type="submission" date="2021-07" db="EMBL/GenBank/DDBJ databases">
        <authorList>
            <person name="Fernandez M."/>
            <person name="Pereira P."/>
            <person name="Torres Tejerizo G.A."/>
            <person name="Gonzalez P."/>
            <person name="Agostini E."/>
        </authorList>
    </citation>
    <scope>NUCLEOTIDE SEQUENCE</scope>
    <source>
        <strain evidence="1">SFC 500-1A</strain>
    </source>
</reference>
<sequence length="155" mass="18162">MKDNQIKFSHMIIFLILFIFVLSTFYSGRLNKSYSNSPEIINFRGIKNKYFIQYSPEFIPSLIRPGNASASIRIHRDNLSSEEMTRIQQQLVSDGWRRIKDEGRYFQYCLNKTQILNIGSPVTLKKRSGEIIQNDKVNSWIISLYYNDNGVNSCY</sequence>
<proteinExistence type="predicted"/>
<comment type="caution">
    <text evidence="1">The sequence shown here is derived from an EMBL/GenBank/DDBJ whole genome shotgun (WGS) entry which is preliminary data.</text>
</comment>
<evidence type="ECO:0000313" key="2">
    <source>
        <dbReference type="Proteomes" id="UP000887320"/>
    </source>
</evidence>
<name>A0A6A1RNY9_ACIGI</name>
<gene>
    <name evidence="1" type="ORF">KW868_02380</name>
</gene>
<dbReference type="AlphaFoldDB" id="A0A6A1RNY9"/>
<accession>A0A6A1RNY9</accession>
<dbReference type="RefSeq" id="WP_004722506.1">
    <property type="nucleotide sequence ID" value="NZ_BBRY01000001.1"/>
</dbReference>
<dbReference type="Proteomes" id="UP000887320">
    <property type="component" value="Unassembled WGS sequence"/>
</dbReference>
<protein>
    <submittedName>
        <fullName evidence="1">Uncharacterized protein</fullName>
    </submittedName>
</protein>